<organism evidence="2">
    <name type="scientific">Anguilla anguilla</name>
    <name type="common">European freshwater eel</name>
    <name type="synonym">Muraena anguilla</name>
    <dbReference type="NCBI Taxonomy" id="7936"/>
    <lineage>
        <taxon>Eukaryota</taxon>
        <taxon>Metazoa</taxon>
        <taxon>Chordata</taxon>
        <taxon>Craniata</taxon>
        <taxon>Vertebrata</taxon>
        <taxon>Euteleostomi</taxon>
        <taxon>Actinopterygii</taxon>
        <taxon>Neopterygii</taxon>
        <taxon>Teleostei</taxon>
        <taxon>Anguilliformes</taxon>
        <taxon>Anguillidae</taxon>
        <taxon>Anguilla</taxon>
    </lineage>
</organism>
<dbReference type="AlphaFoldDB" id="A0A0E9PU74"/>
<proteinExistence type="predicted"/>
<accession>A0A0E9PU74</accession>
<dbReference type="EMBL" id="GBXM01100770">
    <property type="protein sequence ID" value="JAH07807.1"/>
    <property type="molecule type" value="Transcribed_RNA"/>
</dbReference>
<name>A0A0E9PU74_ANGAN</name>
<reference evidence="2" key="2">
    <citation type="journal article" date="2015" name="Fish Shellfish Immunol.">
        <title>Early steps in the European eel (Anguilla anguilla)-Vibrio vulnificus interaction in the gills: Role of the RtxA13 toxin.</title>
        <authorList>
            <person name="Callol A."/>
            <person name="Pajuelo D."/>
            <person name="Ebbesson L."/>
            <person name="Teles M."/>
            <person name="MacKenzie S."/>
            <person name="Amaro C."/>
        </authorList>
    </citation>
    <scope>NUCLEOTIDE SEQUENCE</scope>
</reference>
<evidence type="ECO:0000256" key="1">
    <source>
        <dbReference type="SAM" id="MobiDB-lite"/>
    </source>
</evidence>
<reference evidence="2" key="1">
    <citation type="submission" date="2014-11" db="EMBL/GenBank/DDBJ databases">
        <authorList>
            <person name="Amaro Gonzalez C."/>
        </authorList>
    </citation>
    <scope>NUCLEOTIDE SEQUENCE</scope>
</reference>
<evidence type="ECO:0000313" key="2">
    <source>
        <dbReference type="EMBL" id="JAH07807.1"/>
    </source>
</evidence>
<feature type="compositionally biased region" description="Basic and acidic residues" evidence="1">
    <location>
        <begin position="1"/>
        <end position="17"/>
    </location>
</feature>
<feature type="region of interest" description="Disordered" evidence="1">
    <location>
        <begin position="1"/>
        <end position="38"/>
    </location>
</feature>
<protein>
    <submittedName>
        <fullName evidence="2">Uncharacterized protein</fullName>
    </submittedName>
</protein>
<sequence length="38" mass="4592">MHQFPHFEPDIAMHMSEDTTLVCKQTEKGKKKERKKNY</sequence>